<reference evidence="1 2" key="1">
    <citation type="journal article" date="2011" name="Cell">
        <title>The monarch butterfly genome yields insights into long-distance migration.</title>
        <authorList>
            <person name="Zhan S."/>
            <person name="Merlin C."/>
            <person name="Boore J.L."/>
            <person name="Reppert S.M."/>
        </authorList>
    </citation>
    <scope>NUCLEOTIDE SEQUENCE [LARGE SCALE GENOMIC DNA]</scope>
    <source>
        <strain evidence="1">F-2</strain>
    </source>
</reference>
<name>A0A212EZH6_DANPL</name>
<comment type="caution">
    <text evidence="1">The sequence shown here is derived from an EMBL/GenBank/DDBJ whole genome shotgun (WGS) entry which is preliminary data.</text>
</comment>
<feature type="non-terminal residue" evidence="1">
    <location>
        <position position="16"/>
    </location>
</feature>
<evidence type="ECO:0000313" key="1">
    <source>
        <dbReference type="EMBL" id="OWR46844.1"/>
    </source>
</evidence>
<dbReference type="AlphaFoldDB" id="A0A212EZH6"/>
<sequence>MKENPCFYTAYCRVIP</sequence>
<organism evidence="1 2">
    <name type="scientific">Danaus plexippus plexippus</name>
    <dbReference type="NCBI Taxonomy" id="278856"/>
    <lineage>
        <taxon>Eukaryota</taxon>
        <taxon>Metazoa</taxon>
        <taxon>Ecdysozoa</taxon>
        <taxon>Arthropoda</taxon>
        <taxon>Hexapoda</taxon>
        <taxon>Insecta</taxon>
        <taxon>Pterygota</taxon>
        <taxon>Neoptera</taxon>
        <taxon>Endopterygota</taxon>
        <taxon>Lepidoptera</taxon>
        <taxon>Glossata</taxon>
        <taxon>Ditrysia</taxon>
        <taxon>Papilionoidea</taxon>
        <taxon>Nymphalidae</taxon>
        <taxon>Danainae</taxon>
        <taxon>Danaini</taxon>
        <taxon>Danaina</taxon>
        <taxon>Danaus</taxon>
        <taxon>Danaus</taxon>
    </lineage>
</organism>
<dbReference type="EMBL" id="AGBW02011308">
    <property type="protein sequence ID" value="OWR46844.1"/>
    <property type="molecule type" value="Genomic_DNA"/>
</dbReference>
<dbReference type="InParanoid" id="A0A212EZH6"/>
<gene>
    <name evidence="1" type="ORF">KGM_203119A</name>
</gene>
<dbReference type="Proteomes" id="UP000007151">
    <property type="component" value="Unassembled WGS sequence"/>
</dbReference>
<accession>A0A212EZH6</accession>
<evidence type="ECO:0000313" key="2">
    <source>
        <dbReference type="Proteomes" id="UP000007151"/>
    </source>
</evidence>
<protein>
    <submittedName>
        <fullName evidence="1">Uncharacterized protein</fullName>
    </submittedName>
</protein>
<dbReference type="KEGG" id="dpl:KGM_203119A"/>
<keyword evidence="2" id="KW-1185">Reference proteome</keyword>
<proteinExistence type="predicted"/>